<feature type="transmembrane region" description="Helical" evidence="2">
    <location>
        <begin position="6"/>
        <end position="22"/>
    </location>
</feature>
<evidence type="ECO:0000256" key="1">
    <source>
        <dbReference type="SAM" id="MobiDB-lite"/>
    </source>
</evidence>
<keyword evidence="4" id="KW-1185">Reference proteome</keyword>
<evidence type="ECO:0000256" key="2">
    <source>
        <dbReference type="SAM" id="Phobius"/>
    </source>
</evidence>
<protein>
    <recommendedName>
        <fullName evidence="5">CUE domain-containing protein</fullName>
    </recommendedName>
</protein>
<feature type="region of interest" description="Disordered" evidence="1">
    <location>
        <begin position="94"/>
        <end position="114"/>
    </location>
</feature>
<dbReference type="CDD" id="cd14424">
    <property type="entry name" value="CUE_Cue1p_like"/>
    <property type="match status" value="1"/>
</dbReference>
<comment type="caution">
    <text evidence="3">The sequence shown here is derived from an EMBL/GenBank/DDBJ whole genome shotgun (WGS) entry which is preliminary data.</text>
</comment>
<dbReference type="Proteomes" id="UP001153365">
    <property type="component" value="Unassembled WGS sequence"/>
</dbReference>
<gene>
    <name evidence="3" type="ORF">PPACK8108_LOCUS7527</name>
</gene>
<accession>A0AAV0AVS8</accession>
<sequence length="210" mass="23538">MSEDLFSVLAAIGIIALVYRWFKTSPISSPNASSQTATITALQRRAINLPRAQVDRLLTMFPQLTENEVRYALVVTRGGVEAVAERVLIRGGLDPPPPNFFPPTPTPPSTTQTQSNLTAPNISATLLPNVIKPNHSMISKLCLEPYKLEQDLAFRENRDWKWEDCLPEMAKSYLTSSTTENSSLKERKAKMVLESRWRVLQNDKKGKTVI</sequence>
<keyword evidence="2" id="KW-0812">Transmembrane</keyword>
<feature type="compositionally biased region" description="Pro residues" evidence="1">
    <location>
        <begin position="94"/>
        <end position="108"/>
    </location>
</feature>
<dbReference type="AlphaFoldDB" id="A0AAV0AVS8"/>
<keyword evidence="2" id="KW-1133">Transmembrane helix</keyword>
<name>A0AAV0AVS8_PHAPC</name>
<reference evidence="3" key="1">
    <citation type="submission" date="2022-06" db="EMBL/GenBank/DDBJ databases">
        <authorList>
            <consortium name="SYNGENTA / RWTH Aachen University"/>
        </authorList>
    </citation>
    <scope>NUCLEOTIDE SEQUENCE</scope>
</reference>
<organism evidence="3 4">
    <name type="scientific">Phakopsora pachyrhizi</name>
    <name type="common">Asian soybean rust disease fungus</name>
    <dbReference type="NCBI Taxonomy" id="170000"/>
    <lineage>
        <taxon>Eukaryota</taxon>
        <taxon>Fungi</taxon>
        <taxon>Dikarya</taxon>
        <taxon>Basidiomycota</taxon>
        <taxon>Pucciniomycotina</taxon>
        <taxon>Pucciniomycetes</taxon>
        <taxon>Pucciniales</taxon>
        <taxon>Phakopsoraceae</taxon>
        <taxon>Phakopsora</taxon>
    </lineage>
</organism>
<evidence type="ECO:0000313" key="3">
    <source>
        <dbReference type="EMBL" id="CAH7672703.1"/>
    </source>
</evidence>
<evidence type="ECO:0008006" key="5">
    <source>
        <dbReference type="Google" id="ProtNLM"/>
    </source>
</evidence>
<keyword evidence="2" id="KW-0472">Membrane</keyword>
<proteinExistence type="predicted"/>
<dbReference type="EMBL" id="CALTRL010001481">
    <property type="protein sequence ID" value="CAH7672703.1"/>
    <property type="molecule type" value="Genomic_DNA"/>
</dbReference>
<evidence type="ECO:0000313" key="4">
    <source>
        <dbReference type="Proteomes" id="UP001153365"/>
    </source>
</evidence>